<dbReference type="InterPro" id="IPR035940">
    <property type="entry name" value="CAP_sf"/>
</dbReference>
<comment type="caution">
    <text evidence="3">The sequence shown here is derived from an EMBL/GenBank/DDBJ whole genome shotgun (WGS) entry which is preliminary data.</text>
</comment>
<evidence type="ECO:0000313" key="3">
    <source>
        <dbReference type="EMBL" id="GIG38787.1"/>
    </source>
</evidence>
<name>A0ABQ4DHG2_9CELL</name>
<protein>
    <recommendedName>
        <fullName evidence="2">SCP domain-containing protein</fullName>
    </recommendedName>
</protein>
<dbReference type="Gene3D" id="3.40.33.10">
    <property type="entry name" value="CAP"/>
    <property type="match status" value="1"/>
</dbReference>
<dbReference type="EMBL" id="BONP01000002">
    <property type="protein sequence ID" value="GIG38787.1"/>
    <property type="molecule type" value="Genomic_DNA"/>
</dbReference>
<feature type="domain" description="SCP" evidence="2">
    <location>
        <begin position="75"/>
        <end position="174"/>
    </location>
</feature>
<dbReference type="Pfam" id="PF00188">
    <property type="entry name" value="CAP"/>
    <property type="match status" value="1"/>
</dbReference>
<proteinExistence type="predicted"/>
<sequence>MTAPDAPAPPPGHARASRRGDVVALVLLLAGVGLAVAAVIAGTRAGDGAAAGTPTPTWSVDGVDLDRYAADLLAAADDARTAAGLPAWEPAPCAQPAAAERAAALVGEELVHAALDPVLAACAPLSTVAENLSRAAAAPPDVVEAWLGSAGHRANIEDPTLTQAATACVLDDGQVLCALVLAGP</sequence>
<feature type="transmembrane region" description="Helical" evidence="1">
    <location>
        <begin position="22"/>
        <end position="41"/>
    </location>
</feature>
<evidence type="ECO:0000259" key="2">
    <source>
        <dbReference type="Pfam" id="PF00188"/>
    </source>
</evidence>
<keyword evidence="1" id="KW-0472">Membrane</keyword>
<dbReference type="InterPro" id="IPR014044">
    <property type="entry name" value="CAP_dom"/>
</dbReference>
<keyword evidence="4" id="KW-1185">Reference proteome</keyword>
<keyword evidence="1" id="KW-1133">Transmembrane helix</keyword>
<reference evidence="3 4" key="1">
    <citation type="submission" date="2021-01" db="EMBL/GenBank/DDBJ databases">
        <title>Whole genome shotgun sequence of Cellulomonas phragmiteti NBRC 110785.</title>
        <authorList>
            <person name="Komaki H."/>
            <person name="Tamura T."/>
        </authorList>
    </citation>
    <scope>NUCLEOTIDE SEQUENCE [LARGE SCALE GENOMIC DNA]</scope>
    <source>
        <strain evidence="3 4">NBRC 110785</strain>
    </source>
</reference>
<evidence type="ECO:0000313" key="4">
    <source>
        <dbReference type="Proteomes" id="UP000614741"/>
    </source>
</evidence>
<dbReference type="Proteomes" id="UP000614741">
    <property type="component" value="Unassembled WGS sequence"/>
</dbReference>
<gene>
    <name evidence="3" type="ORF">Cph01nite_05490</name>
</gene>
<accession>A0ABQ4DHG2</accession>
<organism evidence="3 4">
    <name type="scientific">Cellulomonas phragmiteti</name>
    <dbReference type="NCBI Taxonomy" id="478780"/>
    <lineage>
        <taxon>Bacteria</taxon>
        <taxon>Bacillati</taxon>
        <taxon>Actinomycetota</taxon>
        <taxon>Actinomycetes</taxon>
        <taxon>Micrococcales</taxon>
        <taxon>Cellulomonadaceae</taxon>
        <taxon>Cellulomonas</taxon>
    </lineage>
</organism>
<keyword evidence="1" id="KW-0812">Transmembrane</keyword>
<dbReference type="RefSeq" id="WP_203670861.1">
    <property type="nucleotide sequence ID" value="NZ_BONP01000002.1"/>
</dbReference>
<evidence type="ECO:0000256" key="1">
    <source>
        <dbReference type="SAM" id="Phobius"/>
    </source>
</evidence>